<dbReference type="RefSeq" id="XP_056471365.1">
    <property type="nucleotide sequence ID" value="XM_056620559.1"/>
</dbReference>
<dbReference type="PROSITE" id="PS51384">
    <property type="entry name" value="FAD_FR"/>
    <property type="match status" value="1"/>
</dbReference>
<dbReference type="PANTHER" id="PTHR46505">
    <property type="entry name" value="OXIDOREDUCTASE NAD-BINDING DOMAIN-CONTAINING PROTEIN 1"/>
    <property type="match status" value="1"/>
</dbReference>
<evidence type="ECO:0000256" key="2">
    <source>
        <dbReference type="ARBA" id="ARBA00023027"/>
    </source>
</evidence>
<keyword evidence="2" id="KW-0520">NAD</keyword>
<dbReference type="InterPro" id="IPR013121">
    <property type="entry name" value="Fe_red_NAD-bd_6"/>
</dbReference>
<dbReference type="GO" id="GO:0016491">
    <property type="term" value="F:oxidoreductase activity"/>
    <property type="evidence" value="ECO:0007669"/>
    <property type="project" value="UniProtKB-KW"/>
</dbReference>
<evidence type="ECO:0000256" key="1">
    <source>
        <dbReference type="ARBA" id="ARBA00023002"/>
    </source>
</evidence>
<dbReference type="GO" id="GO:0005739">
    <property type="term" value="C:mitochondrion"/>
    <property type="evidence" value="ECO:0007669"/>
    <property type="project" value="TreeGrafter"/>
</dbReference>
<dbReference type="PANTHER" id="PTHR46505:SF1">
    <property type="entry name" value="OXIDOREDUCTASE NAD-BINDING DOMAIN-CONTAINING PROTEIN 1"/>
    <property type="match status" value="1"/>
</dbReference>
<dbReference type="Pfam" id="PF08030">
    <property type="entry name" value="NAD_binding_6"/>
    <property type="match status" value="1"/>
</dbReference>
<dbReference type="SUPFAM" id="SSF52343">
    <property type="entry name" value="Ferredoxin reductase-like, C-terminal NADP-linked domain"/>
    <property type="match status" value="1"/>
</dbReference>
<evidence type="ECO:0000313" key="4">
    <source>
        <dbReference type="EMBL" id="KAJ5089383.1"/>
    </source>
</evidence>
<dbReference type="InterPro" id="IPR052128">
    <property type="entry name" value="Oxidoreductase_NAD-binding"/>
</dbReference>
<comment type="caution">
    <text evidence="4">The sequence shown here is derived from an EMBL/GenBank/DDBJ whole genome shotgun (WGS) entry which is preliminary data.</text>
</comment>
<dbReference type="Proteomes" id="UP001149074">
    <property type="component" value="Unassembled WGS sequence"/>
</dbReference>
<proteinExistence type="predicted"/>
<protein>
    <submittedName>
        <fullName evidence="4">Riboflavin synthase-like beta-barrel</fullName>
    </submittedName>
</protein>
<name>A0A9W9K193_9EURO</name>
<dbReference type="InterPro" id="IPR039261">
    <property type="entry name" value="FNR_nucleotide-bd"/>
</dbReference>
<accession>A0A9W9K193</accession>
<dbReference type="OrthoDB" id="436496at2759"/>
<dbReference type="CDD" id="cd00322">
    <property type="entry name" value="FNR_like"/>
    <property type="match status" value="1"/>
</dbReference>
<evidence type="ECO:0000313" key="5">
    <source>
        <dbReference type="Proteomes" id="UP001149074"/>
    </source>
</evidence>
<dbReference type="AlphaFoldDB" id="A0A9W9K193"/>
<keyword evidence="5" id="KW-1185">Reference proteome</keyword>
<evidence type="ECO:0000259" key="3">
    <source>
        <dbReference type="PROSITE" id="PS51384"/>
    </source>
</evidence>
<dbReference type="EMBL" id="JAPQKI010000009">
    <property type="protein sequence ID" value="KAJ5089383.1"/>
    <property type="molecule type" value="Genomic_DNA"/>
</dbReference>
<dbReference type="Gene3D" id="3.40.50.80">
    <property type="entry name" value="Nucleotide-binding domain of ferredoxin-NADP reductase (FNR) module"/>
    <property type="match status" value="1"/>
</dbReference>
<dbReference type="GeneID" id="81359538"/>
<reference evidence="4" key="1">
    <citation type="submission" date="2022-11" db="EMBL/GenBank/DDBJ databases">
        <authorList>
            <person name="Petersen C."/>
        </authorList>
    </citation>
    <scope>NUCLEOTIDE SEQUENCE</scope>
    <source>
        <strain evidence="4">IBT 30761</strain>
    </source>
</reference>
<organism evidence="4 5">
    <name type="scientific">Penicillium argentinense</name>
    <dbReference type="NCBI Taxonomy" id="1131581"/>
    <lineage>
        <taxon>Eukaryota</taxon>
        <taxon>Fungi</taxon>
        <taxon>Dikarya</taxon>
        <taxon>Ascomycota</taxon>
        <taxon>Pezizomycotina</taxon>
        <taxon>Eurotiomycetes</taxon>
        <taxon>Eurotiomycetidae</taxon>
        <taxon>Eurotiales</taxon>
        <taxon>Aspergillaceae</taxon>
        <taxon>Penicillium</taxon>
    </lineage>
</organism>
<sequence>MRGSRPQFQAIPRLALYLRGQRPQPPPRRCLSGSLVKMSSRREDSIPHELRTAAEPRQNRLYPVHLSHVEEINLSIRLLHLAIPQENNNENQQSFAFLPGQWLDVHIPSISNAGGFTITSTPADAQPLPSLDSLPESLASDRIGALSAPTLQSRTPYVELAVQDSPSNPAAAWLWRPKEEILGQEINIRVGGSFTWPPTGVDIHKIKNVVFIAGGVGINPLISILSHLNNQSQNTHALNVHFLYSSRLSPGEDNKPLETKLEQVLFLPRLRSILRSQMQSQRLRISLVLFLTNLDTSLLDSASLPSDLTIQPRRIGDDDLRSSVIGRDGKMDPHETVSYICGPPNMTDDFAERLKTVLDDPEGQRIFFEKWW</sequence>
<dbReference type="InterPro" id="IPR017927">
    <property type="entry name" value="FAD-bd_FR_type"/>
</dbReference>
<feature type="domain" description="FAD-binding FR-type" evidence="3">
    <location>
        <begin position="59"/>
        <end position="199"/>
    </location>
</feature>
<gene>
    <name evidence="4" type="ORF">N7532_008067</name>
</gene>
<reference evidence="4" key="2">
    <citation type="journal article" date="2023" name="IMA Fungus">
        <title>Comparative genomic study of the Penicillium genus elucidates a diverse pangenome and 15 lateral gene transfer events.</title>
        <authorList>
            <person name="Petersen C."/>
            <person name="Sorensen T."/>
            <person name="Nielsen M.R."/>
            <person name="Sondergaard T.E."/>
            <person name="Sorensen J.L."/>
            <person name="Fitzpatrick D.A."/>
            <person name="Frisvad J.C."/>
            <person name="Nielsen K.L."/>
        </authorList>
    </citation>
    <scope>NUCLEOTIDE SEQUENCE</scope>
    <source>
        <strain evidence="4">IBT 30761</strain>
    </source>
</reference>
<keyword evidence="1" id="KW-0560">Oxidoreductase</keyword>